<sequence>MVELDIKIEAADLYDYMLMHSYNSAGGILGSAFGAVLVVFSLMNGQWIFLAGGVVLLAYLPCTLFLKSRRQALQNPAFRKPLHYVLDEDGICISQGEVSARQSWEDMVKAVSTGRSIILYTSRINATIFPRAQLGDKKAAVIEMIATHMSPDKVKIRT</sequence>
<dbReference type="AlphaFoldDB" id="A0A9D1R374"/>
<name>A0A9D1R374_9FIRM</name>
<feature type="transmembrane region" description="Helical" evidence="1">
    <location>
        <begin position="47"/>
        <end position="66"/>
    </location>
</feature>
<dbReference type="Pfam" id="PF14317">
    <property type="entry name" value="YcxB"/>
    <property type="match status" value="1"/>
</dbReference>
<reference evidence="3" key="2">
    <citation type="submission" date="2021-04" db="EMBL/GenBank/DDBJ databases">
        <authorList>
            <person name="Gilroy R."/>
        </authorList>
    </citation>
    <scope>NUCLEOTIDE SEQUENCE</scope>
    <source>
        <strain evidence="3">CHK195-6426</strain>
    </source>
</reference>
<dbReference type="Proteomes" id="UP000824265">
    <property type="component" value="Unassembled WGS sequence"/>
</dbReference>
<keyword evidence="1" id="KW-1133">Transmembrane helix</keyword>
<proteinExistence type="predicted"/>
<dbReference type="SUPFAM" id="SSF103473">
    <property type="entry name" value="MFS general substrate transporter"/>
    <property type="match status" value="1"/>
</dbReference>
<dbReference type="RefSeq" id="WP_318704649.1">
    <property type="nucleotide sequence ID" value="NZ_CALWMU010000016.1"/>
</dbReference>
<evidence type="ECO:0000313" key="4">
    <source>
        <dbReference type="Proteomes" id="UP000824265"/>
    </source>
</evidence>
<keyword evidence="1" id="KW-0472">Membrane</keyword>
<feature type="transmembrane region" description="Helical" evidence="1">
    <location>
        <begin position="21"/>
        <end position="41"/>
    </location>
</feature>
<protein>
    <submittedName>
        <fullName evidence="3">YcxB family protein</fullName>
    </submittedName>
</protein>
<evidence type="ECO:0000259" key="2">
    <source>
        <dbReference type="Pfam" id="PF14317"/>
    </source>
</evidence>
<gene>
    <name evidence="3" type="ORF">H9742_01240</name>
</gene>
<evidence type="ECO:0000256" key="1">
    <source>
        <dbReference type="SAM" id="Phobius"/>
    </source>
</evidence>
<accession>A0A9D1R374</accession>
<dbReference type="InterPro" id="IPR025588">
    <property type="entry name" value="YcxB-like_C"/>
</dbReference>
<organism evidence="3 4">
    <name type="scientific">Candidatus Acetatifactor stercoripullorum</name>
    <dbReference type="NCBI Taxonomy" id="2838414"/>
    <lineage>
        <taxon>Bacteria</taxon>
        <taxon>Bacillati</taxon>
        <taxon>Bacillota</taxon>
        <taxon>Clostridia</taxon>
        <taxon>Lachnospirales</taxon>
        <taxon>Lachnospiraceae</taxon>
        <taxon>Acetatifactor</taxon>
    </lineage>
</organism>
<reference evidence="3" key="1">
    <citation type="journal article" date="2021" name="PeerJ">
        <title>Extensive microbial diversity within the chicken gut microbiome revealed by metagenomics and culture.</title>
        <authorList>
            <person name="Gilroy R."/>
            <person name="Ravi A."/>
            <person name="Getino M."/>
            <person name="Pursley I."/>
            <person name="Horton D.L."/>
            <person name="Alikhan N.F."/>
            <person name="Baker D."/>
            <person name="Gharbi K."/>
            <person name="Hall N."/>
            <person name="Watson M."/>
            <person name="Adriaenssens E.M."/>
            <person name="Foster-Nyarko E."/>
            <person name="Jarju S."/>
            <person name="Secka A."/>
            <person name="Antonio M."/>
            <person name="Oren A."/>
            <person name="Chaudhuri R.R."/>
            <person name="La Ragione R."/>
            <person name="Hildebrand F."/>
            <person name="Pallen M.J."/>
        </authorList>
    </citation>
    <scope>NUCLEOTIDE SEQUENCE</scope>
    <source>
        <strain evidence="3">CHK195-6426</strain>
    </source>
</reference>
<dbReference type="InterPro" id="IPR036259">
    <property type="entry name" value="MFS_trans_sf"/>
</dbReference>
<keyword evidence="1" id="KW-0812">Transmembrane</keyword>
<evidence type="ECO:0000313" key="3">
    <source>
        <dbReference type="EMBL" id="HIW80147.1"/>
    </source>
</evidence>
<dbReference type="EMBL" id="DXGH01000006">
    <property type="protein sequence ID" value="HIW80147.1"/>
    <property type="molecule type" value="Genomic_DNA"/>
</dbReference>
<comment type="caution">
    <text evidence="3">The sequence shown here is derived from an EMBL/GenBank/DDBJ whole genome shotgun (WGS) entry which is preliminary data.</text>
</comment>
<feature type="domain" description="YcxB-like C-terminal" evidence="2">
    <location>
        <begin position="86"/>
        <end position="138"/>
    </location>
</feature>